<dbReference type="InterPro" id="IPR002933">
    <property type="entry name" value="Peptidase_M20"/>
</dbReference>
<sequence length="403" mass="43848">MNMQRIYADIEMLQEELVRLRRDLHRHPELMYEVRRTAGIVAGLLESWEIEVERNVGAYFGAGVIGTLRGGRPGKTVVLRADMDALPIEEKNDADYRSTVEGAMHACGHDAHTVMLLGSARALSRHREEVPGIVKFVFQPAEEGARPSPGDGVLRSGGADMIEAGILDGADRCFALHVWPELPIGTIGVHRSYVLAASTHFTVAFHGLTGHHATPHLASDAITMAAQWIVEMRTFMSAALNPLEPTVLGFGTLQAGTVRNAIADRSEVTGSFRAFEPSTVERIRQAAVSRAQSVAALYGGTAELSFRIGTALRNDSEAASLALQAGAEVFGGERVMALEQPSLAGEDFALYTKRVPGAMALIGIRNEERGFAYPLHHPQFDLDERVLSYGAKIHAEMVRRFNS</sequence>
<keyword evidence="3" id="KW-1185">Reference proteome</keyword>
<dbReference type="Gene3D" id="3.30.70.360">
    <property type="match status" value="1"/>
</dbReference>
<dbReference type="Proteomes" id="UP001589776">
    <property type="component" value="Unassembled WGS sequence"/>
</dbReference>
<dbReference type="InterPro" id="IPR036264">
    <property type="entry name" value="Bact_exopeptidase_dim_dom"/>
</dbReference>
<dbReference type="EMBL" id="JBHLWN010000105">
    <property type="protein sequence ID" value="MFC0215918.1"/>
    <property type="molecule type" value="Genomic_DNA"/>
</dbReference>
<feature type="domain" description="Peptidase M20 dimerisation" evidence="1">
    <location>
        <begin position="200"/>
        <end position="294"/>
    </location>
</feature>
<dbReference type="SUPFAM" id="SSF55031">
    <property type="entry name" value="Bacterial exopeptidase dimerisation domain"/>
    <property type="match status" value="1"/>
</dbReference>
<dbReference type="RefSeq" id="WP_377473567.1">
    <property type="nucleotide sequence ID" value="NZ_JBHLWN010000105.1"/>
</dbReference>
<reference evidence="2 3" key="1">
    <citation type="submission" date="2024-09" db="EMBL/GenBank/DDBJ databases">
        <authorList>
            <person name="Sun Q."/>
            <person name="Mori K."/>
        </authorList>
    </citation>
    <scope>NUCLEOTIDE SEQUENCE [LARGE SCALE GENOMIC DNA]</scope>
    <source>
        <strain evidence="2 3">CCM 7759</strain>
    </source>
</reference>
<dbReference type="PANTHER" id="PTHR11014">
    <property type="entry name" value="PEPTIDASE M20 FAMILY MEMBER"/>
    <property type="match status" value="1"/>
</dbReference>
<name>A0ABV6DTC8_9BACL</name>
<dbReference type="InterPro" id="IPR011650">
    <property type="entry name" value="Peptidase_M20_dimer"/>
</dbReference>
<evidence type="ECO:0000313" key="3">
    <source>
        <dbReference type="Proteomes" id="UP001589776"/>
    </source>
</evidence>
<dbReference type="PIRSF" id="PIRSF005962">
    <property type="entry name" value="Pept_M20D_amidohydro"/>
    <property type="match status" value="1"/>
</dbReference>
<dbReference type="Pfam" id="PF07687">
    <property type="entry name" value="M20_dimer"/>
    <property type="match status" value="1"/>
</dbReference>
<evidence type="ECO:0000259" key="1">
    <source>
        <dbReference type="Pfam" id="PF07687"/>
    </source>
</evidence>
<dbReference type="Gene3D" id="3.40.630.10">
    <property type="entry name" value="Zn peptidases"/>
    <property type="match status" value="1"/>
</dbReference>
<accession>A0ABV6DTC8</accession>
<gene>
    <name evidence="2" type="ORF">ACFFK0_26320</name>
</gene>
<proteinExistence type="predicted"/>
<dbReference type="PANTHER" id="PTHR11014:SF63">
    <property type="entry name" value="METALLOPEPTIDASE, PUTATIVE (AFU_ORTHOLOGUE AFUA_6G09600)-RELATED"/>
    <property type="match status" value="1"/>
</dbReference>
<organism evidence="2 3">
    <name type="scientific">Paenibacillus chartarius</name>
    <dbReference type="NCBI Taxonomy" id="747481"/>
    <lineage>
        <taxon>Bacteria</taxon>
        <taxon>Bacillati</taxon>
        <taxon>Bacillota</taxon>
        <taxon>Bacilli</taxon>
        <taxon>Bacillales</taxon>
        <taxon>Paenibacillaceae</taxon>
        <taxon>Paenibacillus</taxon>
    </lineage>
</organism>
<dbReference type="InterPro" id="IPR017439">
    <property type="entry name" value="Amidohydrolase"/>
</dbReference>
<dbReference type="Pfam" id="PF01546">
    <property type="entry name" value="Peptidase_M20"/>
    <property type="match status" value="1"/>
</dbReference>
<dbReference type="NCBIfam" id="TIGR01891">
    <property type="entry name" value="amidohydrolases"/>
    <property type="match status" value="1"/>
</dbReference>
<comment type="caution">
    <text evidence="2">The sequence shown here is derived from an EMBL/GenBank/DDBJ whole genome shotgun (WGS) entry which is preliminary data.</text>
</comment>
<evidence type="ECO:0000313" key="2">
    <source>
        <dbReference type="EMBL" id="MFC0215918.1"/>
    </source>
</evidence>
<dbReference type="SUPFAM" id="SSF53187">
    <property type="entry name" value="Zn-dependent exopeptidases"/>
    <property type="match status" value="1"/>
</dbReference>
<protein>
    <submittedName>
        <fullName evidence="2">M20 family metallopeptidase</fullName>
    </submittedName>
</protein>